<dbReference type="EMBL" id="CP017982">
    <property type="protein sequence ID" value="AYE61943.1"/>
    <property type="molecule type" value="Genomic_DNA"/>
</dbReference>
<name>A0A386RFE5_LACHE</name>
<protein>
    <submittedName>
        <fullName evidence="1">Uncharacterized protein</fullName>
    </submittedName>
</protein>
<reference evidence="1 3" key="1">
    <citation type="submission" date="2016-10" db="EMBL/GenBank/DDBJ databases">
        <title>Complete genomic sequencing of Lactobacillus helveticus LH99 and comparative genome analysis.</title>
        <authorList>
            <person name="Li N."/>
            <person name="You C."/>
            <person name="Liu Z."/>
        </authorList>
    </citation>
    <scope>NUCLEOTIDE SEQUENCE [LARGE SCALE GENOMIC DNA]</scope>
    <source>
        <strain evidence="1 3">LH99</strain>
    </source>
</reference>
<reference evidence="2" key="2">
    <citation type="submission" date="2020-07" db="EMBL/GenBank/DDBJ databases">
        <title>Draft genome sequence of Lactobacillus helveticus strain JCM 1062.</title>
        <authorList>
            <person name="Endo A."/>
            <person name="Maeno S."/>
            <person name="Kido Y."/>
        </authorList>
    </citation>
    <scope>NUCLEOTIDE SEQUENCE</scope>
    <source>
        <strain evidence="2">JCM 1062</strain>
    </source>
</reference>
<evidence type="ECO:0000313" key="2">
    <source>
        <dbReference type="EMBL" id="GFP12465.1"/>
    </source>
</evidence>
<sequence>MPAGLKKKWQQVLEEYKENKEKGVEYTQWVSYVLDLGRAWILRSPENITPKTREQRG</sequence>
<dbReference type="RefSeq" id="WP_003628028.1">
    <property type="nucleotide sequence ID" value="NZ_AP023028.1"/>
</dbReference>
<evidence type="ECO:0000313" key="1">
    <source>
        <dbReference type="EMBL" id="AYE61943.1"/>
    </source>
</evidence>
<dbReference type="EMBL" id="BLYV01000075">
    <property type="protein sequence ID" value="GFP12465.1"/>
    <property type="molecule type" value="Genomic_DNA"/>
</dbReference>
<evidence type="ECO:0000313" key="3">
    <source>
        <dbReference type="Proteomes" id="UP000267794"/>
    </source>
</evidence>
<organism evidence="1 3">
    <name type="scientific">Lactobacillus helveticus</name>
    <name type="common">Lactobacillus suntoryeus</name>
    <dbReference type="NCBI Taxonomy" id="1587"/>
    <lineage>
        <taxon>Bacteria</taxon>
        <taxon>Bacillati</taxon>
        <taxon>Bacillota</taxon>
        <taxon>Bacilli</taxon>
        <taxon>Lactobacillales</taxon>
        <taxon>Lactobacillaceae</taxon>
        <taxon>Lactobacillus</taxon>
    </lineage>
</organism>
<proteinExistence type="predicted"/>
<accession>A0A386RFE5</accession>
<dbReference type="AlphaFoldDB" id="A0A386RFE5"/>
<dbReference type="Proteomes" id="UP000267794">
    <property type="component" value="Chromosome"/>
</dbReference>
<dbReference type="Proteomes" id="UP000630086">
    <property type="component" value="Unassembled WGS sequence"/>
</dbReference>
<gene>
    <name evidence="1" type="ORF">BC335_1525</name>
    <name evidence="2" type="ORF">LHEJCM1062_03370</name>
</gene>